<accession>A0A4U2Z6V5</accession>
<keyword evidence="2" id="KW-1185">Reference proteome</keyword>
<name>A0A4U2Z6V5_9BACI</name>
<evidence type="ECO:0000313" key="2">
    <source>
        <dbReference type="Proteomes" id="UP000308744"/>
    </source>
</evidence>
<dbReference type="Proteomes" id="UP000308744">
    <property type="component" value="Unassembled WGS sequence"/>
</dbReference>
<gene>
    <name evidence="1" type="ORF">FC756_09555</name>
</gene>
<organism evidence="1 2">
    <name type="scientific">Lysinibacillus mangiferihumi</name>
    <dbReference type="NCBI Taxonomy" id="1130819"/>
    <lineage>
        <taxon>Bacteria</taxon>
        <taxon>Bacillati</taxon>
        <taxon>Bacillota</taxon>
        <taxon>Bacilli</taxon>
        <taxon>Bacillales</taxon>
        <taxon>Bacillaceae</taxon>
        <taxon>Lysinibacillus</taxon>
    </lineage>
</organism>
<feature type="non-terminal residue" evidence="1">
    <location>
        <position position="1"/>
    </location>
</feature>
<evidence type="ECO:0000313" key="1">
    <source>
        <dbReference type="EMBL" id="TKI69200.1"/>
    </source>
</evidence>
<protein>
    <submittedName>
        <fullName evidence="1">Peptidase S8</fullName>
    </submittedName>
</protein>
<reference evidence="1 2" key="1">
    <citation type="submission" date="2019-04" db="EMBL/GenBank/DDBJ databases">
        <title>Lysinibacillus genome sequencing.</title>
        <authorList>
            <person name="Dunlap C."/>
        </authorList>
    </citation>
    <scope>NUCLEOTIDE SEQUENCE [LARGE SCALE GENOMIC DNA]</scope>
    <source>
        <strain evidence="1 2">CCTCC AB 2010389</strain>
    </source>
</reference>
<sequence length="43" mass="5030">LKLKNSNEPRLNPIYVYDYLLKHALPLKEFSINQVGNGFIQLK</sequence>
<dbReference type="EMBL" id="SZPU01000032">
    <property type="protein sequence ID" value="TKI69200.1"/>
    <property type="molecule type" value="Genomic_DNA"/>
</dbReference>
<dbReference type="AlphaFoldDB" id="A0A4U2Z6V5"/>
<proteinExistence type="predicted"/>
<comment type="caution">
    <text evidence="1">The sequence shown here is derived from an EMBL/GenBank/DDBJ whole genome shotgun (WGS) entry which is preliminary data.</text>
</comment>